<feature type="compositionally biased region" description="Basic and acidic residues" evidence="1">
    <location>
        <begin position="173"/>
        <end position="190"/>
    </location>
</feature>
<feature type="region of interest" description="Disordered" evidence="1">
    <location>
        <begin position="52"/>
        <end position="72"/>
    </location>
</feature>
<sequence length="352" mass="40116">MSYEGGMVEKFDYCDADIFEIGSVDSWAFRVGLRRGDFSLCVYQDPEIEGETDVRPLNEGEGDLEDENFDGDLDEDDVRIVNEEVHESEEDEVLDVEEDEDEVLDVEDVIYGKEHDYFDDWDLGVAEPNLTTAFSEQVGAEDVVHDDEGDSDANPNDATRVDNPTADTQTILRKFDKSVIDGDSQTDRQGKKNKYKGPYCDKVCDSDFDSGDDTSDTDREVDKKYGLMISPNMARRTREAALKAIQGDHIGQYDMVWDYIEELKRTHPGSTIFAEYEDSLDKPNTGMFKRVYVYLRPLVEGFKVGYRKLIRLDGCRTKGAYKQQILSAVALDPNNGWWPICWVVVENEIKET</sequence>
<dbReference type="Proteomes" id="UP001454036">
    <property type="component" value="Unassembled WGS sequence"/>
</dbReference>
<organism evidence="2 3">
    <name type="scientific">Lithospermum erythrorhizon</name>
    <name type="common">Purple gromwell</name>
    <name type="synonym">Lithospermum officinale var. erythrorhizon</name>
    <dbReference type="NCBI Taxonomy" id="34254"/>
    <lineage>
        <taxon>Eukaryota</taxon>
        <taxon>Viridiplantae</taxon>
        <taxon>Streptophyta</taxon>
        <taxon>Embryophyta</taxon>
        <taxon>Tracheophyta</taxon>
        <taxon>Spermatophyta</taxon>
        <taxon>Magnoliopsida</taxon>
        <taxon>eudicotyledons</taxon>
        <taxon>Gunneridae</taxon>
        <taxon>Pentapetalae</taxon>
        <taxon>asterids</taxon>
        <taxon>lamiids</taxon>
        <taxon>Boraginales</taxon>
        <taxon>Boraginaceae</taxon>
        <taxon>Boraginoideae</taxon>
        <taxon>Lithospermeae</taxon>
        <taxon>Lithospermum</taxon>
    </lineage>
</organism>
<evidence type="ECO:0000256" key="1">
    <source>
        <dbReference type="SAM" id="MobiDB-lite"/>
    </source>
</evidence>
<comment type="caution">
    <text evidence="2">The sequence shown here is derived from an EMBL/GenBank/DDBJ whole genome shotgun (WGS) entry which is preliminary data.</text>
</comment>
<feature type="region of interest" description="Disordered" evidence="1">
    <location>
        <begin position="145"/>
        <end position="195"/>
    </location>
</feature>
<name>A0AAV3RNT5_LITER</name>
<dbReference type="PANTHER" id="PTHR31973">
    <property type="entry name" value="POLYPROTEIN, PUTATIVE-RELATED"/>
    <property type="match status" value="1"/>
</dbReference>
<feature type="compositionally biased region" description="Acidic residues" evidence="1">
    <location>
        <begin position="60"/>
        <end position="72"/>
    </location>
</feature>
<reference evidence="2 3" key="1">
    <citation type="submission" date="2024-01" db="EMBL/GenBank/DDBJ databases">
        <title>The complete chloroplast genome sequence of Lithospermum erythrorhizon: insights into the phylogenetic relationship among Boraginaceae species and the maternal lineages of purple gromwells.</title>
        <authorList>
            <person name="Okada T."/>
            <person name="Watanabe K."/>
        </authorList>
    </citation>
    <scope>NUCLEOTIDE SEQUENCE [LARGE SCALE GENOMIC DNA]</scope>
</reference>
<evidence type="ECO:0008006" key="4">
    <source>
        <dbReference type="Google" id="ProtNLM"/>
    </source>
</evidence>
<keyword evidence="3" id="KW-1185">Reference proteome</keyword>
<dbReference type="PANTHER" id="PTHR31973:SF189">
    <property type="entry name" value="TRANSPOSASE, MUDR, PLANT, MULE TRANSPOSASE DOMAIN PROTEIN-RELATED"/>
    <property type="match status" value="1"/>
</dbReference>
<proteinExistence type="predicted"/>
<dbReference type="AlphaFoldDB" id="A0AAV3RNT5"/>
<accession>A0AAV3RNT5</accession>
<protein>
    <recommendedName>
        <fullName evidence="4">Transposase</fullName>
    </recommendedName>
</protein>
<gene>
    <name evidence="2" type="ORF">LIER_29837</name>
</gene>
<dbReference type="EMBL" id="BAABME010010417">
    <property type="protein sequence ID" value="GAA0178466.1"/>
    <property type="molecule type" value="Genomic_DNA"/>
</dbReference>
<evidence type="ECO:0000313" key="2">
    <source>
        <dbReference type="EMBL" id="GAA0178466.1"/>
    </source>
</evidence>
<evidence type="ECO:0000313" key="3">
    <source>
        <dbReference type="Proteomes" id="UP001454036"/>
    </source>
</evidence>